<dbReference type="EMBL" id="JAMXLR010000062">
    <property type="protein sequence ID" value="MCO6045910.1"/>
    <property type="molecule type" value="Genomic_DNA"/>
</dbReference>
<name>A0A9X2JHC4_9BACT</name>
<organism evidence="2 3">
    <name type="scientific">Aeoliella straminimaris</name>
    <dbReference type="NCBI Taxonomy" id="2954799"/>
    <lineage>
        <taxon>Bacteria</taxon>
        <taxon>Pseudomonadati</taxon>
        <taxon>Planctomycetota</taxon>
        <taxon>Planctomycetia</taxon>
        <taxon>Pirellulales</taxon>
        <taxon>Lacipirellulaceae</taxon>
        <taxon>Aeoliella</taxon>
    </lineage>
</organism>
<evidence type="ECO:0000256" key="1">
    <source>
        <dbReference type="SAM" id="MobiDB-lite"/>
    </source>
</evidence>
<accession>A0A9X2JHC4</accession>
<evidence type="ECO:0000313" key="3">
    <source>
        <dbReference type="Proteomes" id="UP001155241"/>
    </source>
</evidence>
<evidence type="ECO:0008006" key="4">
    <source>
        <dbReference type="Google" id="ProtNLM"/>
    </source>
</evidence>
<sequence length="177" mass="19296">MGKLTDILAAGGFGGDDFDSTWKRTEAAGEFDPLPPGEYFCHATSGELDTSSRGTPRYKLAFTVLVGPAGDESHTGRMVWHDLYLTPAALPMAKRDLLKLGIDEPAKMEQPLPLGIRCRVRVALRRDDDGTERNRVVRFEVVGIDNPEPDAFAPTDAAAISNGDYSAWPQEEGHHDG</sequence>
<feature type="region of interest" description="Disordered" evidence="1">
    <location>
        <begin position="148"/>
        <end position="177"/>
    </location>
</feature>
<evidence type="ECO:0000313" key="2">
    <source>
        <dbReference type="EMBL" id="MCO6045910.1"/>
    </source>
</evidence>
<protein>
    <recommendedName>
        <fullName evidence="4">DUF669 domain-containing protein</fullName>
    </recommendedName>
</protein>
<keyword evidence="3" id="KW-1185">Reference proteome</keyword>
<comment type="caution">
    <text evidence="2">The sequence shown here is derived from an EMBL/GenBank/DDBJ whole genome shotgun (WGS) entry which is preliminary data.</text>
</comment>
<reference evidence="2" key="1">
    <citation type="submission" date="2022-06" db="EMBL/GenBank/DDBJ databases">
        <title>Aeoliella straminimaris, a novel planctomycete from sediments.</title>
        <authorList>
            <person name="Vitorino I.R."/>
            <person name="Lage O.M."/>
        </authorList>
    </citation>
    <scope>NUCLEOTIDE SEQUENCE</scope>
    <source>
        <strain evidence="2">ICT_H6.2</strain>
    </source>
</reference>
<dbReference type="RefSeq" id="WP_252854026.1">
    <property type="nucleotide sequence ID" value="NZ_JAMXLR010000062.1"/>
</dbReference>
<gene>
    <name evidence="2" type="ORF">NG895_18580</name>
</gene>
<dbReference type="Proteomes" id="UP001155241">
    <property type="component" value="Unassembled WGS sequence"/>
</dbReference>
<dbReference type="AlphaFoldDB" id="A0A9X2JHC4"/>
<proteinExistence type="predicted"/>